<evidence type="ECO:0000313" key="6">
    <source>
        <dbReference type="EMBL" id="MDO6416518.1"/>
    </source>
</evidence>
<evidence type="ECO:0000256" key="3">
    <source>
        <dbReference type="RuleBase" id="RU362073"/>
    </source>
</evidence>
<dbReference type="Pfam" id="PF00669">
    <property type="entry name" value="Flagellin_N"/>
    <property type="match status" value="1"/>
</dbReference>
<evidence type="ECO:0000256" key="2">
    <source>
        <dbReference type="ARBA" id="ARBA00023143"/>
    </source>
</evidence>
<dbReference type="PRINTS" id="PR00207">
    <property type="entry name" value="FLAGELLIN"/>
</dbReference>
<dbReference type="Proteomes" id="UP001169764">
    <property type="component" value="Unassembled WGS sequence"/>
</dbReference>
<protein>
    <recommendedName>
        <fullName evidence="3">Flagellin</fullName>
    </recommendedName>
</protein>
<dbReference type="PANTHER" id="PTHR42792:SF2">
    <property type="entry name" value="FLAGELLIN"/>
    <property type="match status" value="1"/>
</dbReference>
<evidence type="ECO:0000259" key="4">
    <source>
        <dbReference type="Pfam" id="PF00669"/>
    </source>
</evidence>
<dbReference type="Gene3D" id="1.20.1330.10">
    <property type="entry name" value="f41 fragment of flagellin, N-terminal domain"/>
    <property type="match status" value="2"/>
</dbReference>
<organism evidence="6 7">
    <name type="scientific">Sphingomonas natans</name>
    <dbReference type="NCBI Taxonomy" id="3063330"/>
    <lineage>
        <taxon>Bacteria</taxon>
        <taxon>Pseudomonadati</taxon>
        <taxon>Pseudomonadota</taxon>
        <taxon>Alphaproteobacteria</taxon>
        <taxon>Sphingomonadales</taxon>
        <taxon>Sphingomonadaceae</taxon>
        <taxon>Sphingomonas</taxon>
    </lineage>
</organism>
<comment type="caution">
    <text evidence="6">The sequence shown here is derived from an EMBL/GenBank/DDBJ whole genome shotgun (WGS) entry which is preliminary data.</text>
</comment>
<name>A0ABT8YFB3_9SPHN</name>
<keyword evidence="7" id="KW-1185">Reference proteome</keyword>
<evidence type="ECO:0000259" key="5">
    <source>
        <dbReference type="Pfam" id="PF00700"/>
    </source>
</evidence>
<sequence>MTVINTNIAALRAQAGTNTASAMSATAMERLSTGKRINSAKDDAAGLAISSRMTSTVRGLAVAVRNANDGISMAQTAEGALGQVTNMLQRMKELAVQSANGTLSDTDRGSLQNELSQLVSEVDNISKTTNFNGIALLDGSAKAINLQTGTNASDQVSIKMVNTSADSLGLNGYKVDGQVTTGRTGTALTTMAASDILLNGKNAFVTAPTADTAAALATAINTNTGQTGVSATAYNTLTSGAVSSSGVTSGQLTIGGTTVTGANGAEIVKNINRDVAGVTAKLNGDGTIALSNDTGADIVIAGSAPGAAGFTTGTYHGFVALNSADGSDIKVTRGTAGTHADFLAMGLNEMSDGSTVVGGAGNGTALLSSDDLKINGVTVGASSDASAASKAAAINAVTGQSGVSASAKTTVTAQLDASKIAAAATIQINGATVTLSDADGVVGMSISDVVKNINAAGISGVVASTDTSGNLILSSDGGNDIAIKEGTAGLTLSASTDDGSAAVTTFSTAASFHGRISLKSDAGADIKVEGSTASLAKVGFANQGGSGDFVAGSLSIATQASASGAMTVIDKALDKVSQSRGDLGAIQNRLQVTVNNLSTTSTNLEDARSRIEDADFSAETTNLAKSQILSQAATAMLAQANQSGQNVLSLLRG</sequence>
<dbReference type="InterPro" id="IPR001029">
    <property type="entry name" value="Flagellin_N"/>
</dbReference>
<feature type="domain" description="Flagellin C-terminal" evidence="5">
    <location>
        <begin position="566"/>
        <end position="651"/>
    </location>
</feature>
<dbReference type="Gene3D" id="3.30.70.2120">
    <property type="match status" value="2"/>
</dbReference>
<dbReference type="SUPFAM" id="SSF64518">
    <property type="entry name" value="Phase 1 flagellin"/>
    <property type="match status" value="2"/>
</dbReference>
<proteinExistence type="inferred from homology"/>
<comment type="subcellular location">
    <subcellularLocation>
        <location evidence="3">Secreted</location>
    </subcellularLocation>
    <subcellularLocation>
        <location evidence="3">Bacterial flagellum</location>
    </subcellularLocation>
</comment>
<keyword evidence="6" id="KW-0969">Cilium</keyword>
<dbReference type="EMBL" id="JAUOTP010000011">
    <property type="protein sequence ID" value="MDO6416518.1"/>
    <property type="molecule type" value="Genomic_DNA"/>
</dbReference>
<gene>
    <name evidence="6" type="ORF">Q4F19_19200</name>
</gene>
<accession>A0ABT8YFB3</accession>
<comment type="similarity">
    <text evidence="1 3">Belongs to the bacterial flagellin family.</text>
</comment>
<evidence type="ECO:0000256" key="1">
    <source>
        <dbReference type="ARBA" id="ARBA00005709"/>
    </source>
</evidence>
<keyword evidence="6" id="KW-0282">Flagellum</keyword>
<keyword evidence="2 3" id="KW-0975">Bacterial flagellum</keyword>
<keyword evidence="6" id="KW-0966">Cell projection</keyword>
<dbReference type="PANTHER" id="PTHR42792">
    <property type="entry name" value="FLAGELLIN"/>
    <property type="match status" value="1"/>
</dbReference>
<comment type="function">
    <text evidence="3">Flagellin is the subunit protein which polymerizes to form the filaments of bacterial flagella.</text>
</comment>
<keyword evidence="3" id="KW-0964">Secreted</keyword>
<evidence type="ECO:0000313" key="7">
    <source>
        <dbReference type="Proteomes" id="UP001169764"/>
    </source>
</evidence>
<dbReference type="InterPro" id="IPR001492">
    <property type="entry name" value="Flagellin"/>
</dbReference>
<dbReference type="InterPro" id="IPR046358">
    <property type="entry name" value="Flagellin_C"/>
</dbReference>
<reference evidence="6" key="1">
    <citation type="submission" date="2023-07" db="EMBL/GenBank/DDBJ databases">
        <authorList>
            <person name="Kim M."/>
        </authorList>
    </citation>
    <scope>NUCLEOTIDE SEQUENCE</scope>
    <source>
        <strain evidence="6">BIUV-7</strain>
    </source>
</reference>
<feature type="domain" description="Flagellin N-terminal" evidence="4">
    <location>
        <begin position="4"/>
        <end position="141"/>
    </location>
</feature>
<dbReference type="Pfam" id="PF00700">
    <property type="entry name" value="Flagellin_C"/>
    <property type="match status" value="1"/>
</dbReference>